<accession>A0A7G9V563</accession>
<organism evidence="1 2">
    <name type="scientific">Rheinheimera phage vB_RspM_barba_1-3A</name>
    <dbReference type="NCBI Taxonomy" id="2743846"/>
    <lineage>
        <taxon>Viruses</taxon>
        <taxon>Duplodnaviria</taxon>
        <taxon>Heunggongvirae</taxon>
        <taxon>Uroviricota</taxon>
        <taxon>Caudoviricetes</taxon>
        <taxon>Barbavirus</taxon>
        <taxon>Barbavirus barba18A</taxon>
    </lineage>
</organism>
<proteinExistence type="predicted"/>
<sequence length="30" mass="3567">MELDVKIYMINSLQKRIHSSVLSRRSNKYG</sequence>
<dbReference type="EMBL" id="MT497224">
    <property type="protein sequence ID" value="QNO01419.1"/>
    <property type="molecule type" value="Genomic_DNA"/>
</dbReference>
<reference evidence="2" key="1">
    <citation type="submission" date="2020-05" db="EMBL/GenBank/DDBJ databases">
        <title>Genomics and ecology of novel Flavobacterium phages from the Baltic Sea.</title>
        <authorList>
            <person name="Hoetzinger M."/>
            <person name="Nilsson E."/>
            <person name="Holmfeldt K."/>
        </authorList>
    </citation>
    <scope>NUCLEOTIDE SEQUENCE [LARGE SCALE GENOMIC DNA]</scope>
</reference>
<dbReference type="Proteomes" id="UP000516168">
    <property type="component" value="Segment"/>
</dbReference>
<gene>
    <name evidence="1" type="ORF">barba13A_phanotate68</name>
</gene>
<evidence type="ECO:0000313" key="2">
    <source>
        <dbReference type="Proteomes" id="UP000516168"/>
    </source>
</evidence>
<evidence type="ECO:0000313" key="1">
    <source>
        <dbReference type="EMBL" id="QNO01419.1"/>
    </source>
</evidence>
<protein>
    <submittedName>
        <fullName evidence="1">Uncharacterized protein</fullName>
    </submittedName>
</protein>
<name>A0A7G9V563_9CAUD</name>